<reference evidence="3 4" key="1">
    <citation type="journal article" date="2013" name="Genome Announc.">
        <title>Draft genome sequence of the moderately halophilic gammaproteobacterium Halomonas anticariensis FP35.</title>
        <authorList>
            <person name="Tahrioui A."/>
            <person name="Quesada E."/>
            <person name="Llamas I."/>
        </authorList>
    </citation>
    <scope>NUCLEOTIDE SEQUENCE [LARGE SCALE GENOMIC DNA]</scope>
    <source>
        <strain evidence="4">DSM 16096 / CECT 5854 / LMG 22089 / FP35</strain>
    </source>
</reference>
<sequence>MKVGLLIGGLCQGGAERQLMRLAGGLVQGGHQVEVFCYDGGSPHDTALEAQGVVVRHHVSRGRLAKIGVVRRWLRDFEPDIAHGFMKRASGVAVLARLVGPACRVLASDFSTATYGRHKPSLWAALCLFALADRVVTQTDLNRRSLEALAPWLRGRVAVVRNGLDVTQFRPALSSPCESPFRFCVVGSVYGVKNPERVVRAVAELYRRQGEGFHLDWFGRRGLGGDHAPSADYRRAVALADQLGVQELISFHGETRDIERAYQQAHALVHVSLQEGFPNAVVEGMACGLPIVVSRVSDLPLVVKEARNGFLCDETDSLSIASAMERMLLTSAEQRLQMGQRSRRLAMEWFHQERFIDDYLNLYAEMLRDDNVHRLG</sequence>
<organism evidence="3 4">
    <name type="scientific">Litchfieldella anticariensis (strain DSM 16096 / CECT 5854 / CIP 108499 / LMG 22089 / FP35)</name>
    <name type="common">Halomonas anticariensis</name>
    <dbReference type="NCBI Taxonomy" id="1121939"/>
    <lineage>
        <taxon>Bacteria</taxon>
        <taxon>Pseudomonadati</taxon>
        <taxon>Pseudomonadota</taxon>
        <taxon>Gammaproteobacteria</taxon>
        <taxon>Oceanospirillales</taxon>
        <taxon>Halomonadaceae</taxon>
        <taxon>Litchfieldella</taxon>
    </lineage>
</organism>
<evidence type="ECO:0008006" key="5">
    <source>
        <dbReference type="Google" id="ProtNLM"/>
    </source>
</evidence>
<dbReference type="GO" id="GO:1901135">
    <property type="term" value="P:carbohydrate derivative metabolic process"/>
    <property type="evidence" value="ECO:0007669"/>
    <property type="project" value="UniProtKB-ARBA"/>
</dbReference>
<dbReference type="Proteomes" id="UP000014463">
    <property type="component" value="Unassembled WGS sequence"/>
</dbReference>
<dbReference type="PANTHER" id="PTHR12526">
    <property type="entry name" value="GLYCOSYLTRANSFERASE"/>
    <property type="match status" value="1"/>
</dbReference>
<evidence type="ECO:0000259" key="2">
    <source>
        <dbReference type="Pfam" id="PF13439"/>
    </source>
</evidence>
<evidence type="ECO:0000313" key="4">
    <source>
        <dbReference type="Proteomes" id="UP000014463"/>
    </source>
</evidence>
<dbReference type="Pfam" id="PF00534">
    <property type="entry name" value="Glycos_transf_1"/>
    <property type="match status" value="1"/>
</dbReference>
<comment type="caution">
    <text evidence="3">The sequence shown here is derived from an EMBL/GenBank/DDBJ whole genome shotgun (WGS) entry which is preliminary data.</text>
</comment>
<evidence type="ECO:0000259" key="1">
    <source>
        <dbReference type="Pfam" id="PF00534"/>
    </source>
</evidence>
<keyword evidence="4" id="KW-1185">Reference proteome</keyword>
<dbReference type="eggNOG" id="COG0438">
    <property type="taxonomic scope" value="Bacteria"/>
</dbReference>
<protein>
    <recommendedName>
        <fullName evidence="5">Glycosyltransferase subfamily 4-like N-terminal domain-containing protein</fullName>
    </recommendedName>
</protein>
<dbReference type="PATRIC" id="fig|1121939.11.peg.459"/>
<dbReference type="CDD" id="cd03801">
    <property type="entry name" value="GT4_PimA-like"/>
    <property type="match status" value="1"/>
</dbReference>
<evidence type="ECO:0000313" key="3">
    <source>
        <dbReference type="EMBL" id="EPC04198.1"/>
    </source>
</evidence>
<feature type="domain" description="Glycosyltransferase subfamily 4-like N-terminal" evidence="2">
    <location>
        <begin position="13"/>
        <end position="167"/>
    </location>
</feature>
<dbReference type="InterPro" id="IPR001296">
    <property type="entry name" value="Glyco_trans_1"/>
</dbReference>
<dbReference type="SUPFAM" id="SSF53756">
    <property type="entry name" value="UDP-Glycosyltransferase/glycogen phosphorylase"/>
    <property type="match status" value="1"/>
</dbReference>
<accession>S2KUE3</accession>
<dbReference type="Pfam" id="PF13439">
    <property type="entry name" value="Glyco_transf_4"/>
    <property type="match status" value="1"/>
</dbReference>
<name>S2KUE3_LITA3</name>
<gene>
    <name evidence="3" type="ORF">L861_02475</name>
</gene>
<dbReference type="RefSeq" id="WP_016414932.1">
    <property type="nucleotide sequence ID" value="NZ_AUAB01000027.1"/>
</dbReference>
<dbReference type="STRING" id="1121939.L861_02475"/>
<dbReference type="GO" id="GO:0016757">
    <property type="term" value="F:glycosyltransferase activity"/>
    <property type="evidence" value="ECO:0007669"/>
    <property type="project" value="InterPro"/>
</dbReference>
<dbReference type="AlphaFoldDB" id="S2KUE3"/>
<dbReference type="Gene3D" id="3.40.50.2000">
    <property type="entry name" value="Glycogen Phosphorylase B"/>
    <property type="match status" value="2"/>
</dbReference>
<feature type="domain" description="Glycosyl transferase family 1" evidence="1">
    <location>
        <begin position="180"/>
        <end position="344"/>
    </location>
</feature>
<dbReference type="InterPro" id="IPR028098">
    <property type="entry name" value="Glyco_trans_4-like_N"/>
</dbReference>
<dbReference type="EMBL" id="ASTJ01000011">
    <property type="protein sequence ID" value="EPC04198.1"/>
    <property type="molecule type" value="Genomic_DNA"/>
</dbReference>
<dbReference type="OrthoDB" id="9802524at2"/>
<proteinExistence type="predicted"/>